<dbReference type="GO" id="GO:0016616">
    <property type="term" value="F:oxidoreductase activity, acting on the CH-OH group of donors, NAD or NADP as acceptor"/>
    <property type="evidence" value="ECO:0007669"/>
    <property type="project" value="UniProtKB-ARBA"/>
</dbReference>
<protein>
    <recommendedName>
        <fullName evidence="5">Ketoreductase domain-containing protein</fullName>
    </recommendedName>
</protein>
<dbReference type="PANTHER" id="PTHR43008:SF7">
    <property type="entry name" value="SHORT CHAIN DEHYDROGENASE_REDUCTASE (AFU_ORTHOLOGUE AFUA_2G00830)"/>
    <property type="match status" value="1"/>
</dbReference>
<proteinExistence type="inferred from homology"/>
<dbReference type="GO" id="GO:0050664">
    <property type="term" value="F:oxidoreductase activity, acting on NAD(P)H, oxygen as acceptor"/>
    <property type="evidence" value="ECO:0007669"/>
    <property type="project" value="TreeGrafter"/>
</dbReference>
<keyword evidence="7" id="KW-1185">Reference proteome</keyword>
<dbReference type="InterPro" id="IPR020904">
    <property type="entry name" value="Sc_DH/Rdtase_CS"/>
</dbReference>
<dbReference type="PRINTS" id="PR00081">
    <property type="entry name" value="GDHRDH"/>
</dbReference>
<dbReference type="GeneID" id="39590481"/>
<comment type="caution">
    <text evidence="6">The sequence shown here is derived from an EMBL/GenBank/DDBJ whole genome shotgun (WGS) entry which is preliminary data.</text>
</comment>
<dbReference type="SUPFAM" id="SSF51735">
    <property type="entry name" value="NAD(P)-binding Rossmann-fold domains"/>
    <property type="match status" value="1"/>
</dbReference>
<dbReference type="OrthoDB" id="5307821at2759"/>
<reference evidence="6 7" key="1">
    <citation type="submission" date="2018-11" db="EMBL/GenBank/DDBJ databases">
        <title>Genome sequence of Apiotrichum porosum DSM 27194.</title>
        <authorList>
            <person name="Aliyu H."/>
            <person name="Gorte O."/>
            <person name="Ochsenreither K."/>
        </authorList>
    </citation>
    <scope>NUCLEOTIDE SEQUENCE [LARGE SCALE GENOMIC DNA]</scope>
    <source>
        <strain evidence="6 7">DSM 27194</strain>
    </source>
</reference>
<dbReference type="Pfam" id="PF00106">
    <property type="entry name" value="adh_short"/>
    <property type="match status" value="1"/>
</dbReference>
<name>A0A427XZW8_9TREE</name>
<dbReference type="Proteomes" id="UP000279236">
    <property type="component" value="Unassembled WGS sequence"/>
</dbReference>
<evidence type="ECO:0000256" key="2">
    <source>
        <dbReference type="ARBA" id="ARBA00022857"/>
    </source>
</evidence>
<dbReference type="Gene3D" id="3.40.50.720">
    <property type="entry name" value="NAD(P)-binding Rossmann-like Domain"/>
    <property type="match status" value="1"/>
</dbReference>
<evidence type="ECO:0000256" key="1">
    <source>
        <dbReference type="ARBA" id="ARBA00006484"/>
    </source>
</evidence>
<organism evidence="6 7">
    <name type="scientific">Apiotrichum porosum</name>
    <dbReference type="NCBI Taxonomy" id="105984"/>
    <lineage>
        <taxon>Eukaryota</taxon>
        <taxon>Fungi</taxon>
        <taxon>Dikarya</taxon>
        <taxon>Basidiomycota</taxon>
        <taxon>Agaricomycotina</taxon>
        <taxon>Tremellomycetes</taxon>
        <taxon>Trichosporonales</taxon>
        <taxon>Trichosporonaceae</taxon>
        <taxon>Apiotrichum</taxon>
    </lineage>
</organism>
<keyword evidence="3" id="KW-0560">Oxidoreductase</keyword>
<dbReference type="SMART" id="SM00822">
    <property type="entry name" value="PKS_KR"/>
    <property type="match status" value="1"/>
</dbReference>
<keyword evidence="2" id="KW-0521">NADP</keyword>
<accession>A0A427XZW8</accession>
<dbReference type="AlphaFoldDB" id="A0A427XZW8"/>
<dbReference type="PRINTS" id="PR00080">
    <property type="entry name" value="SDRFAMILY"/>
</dbReference>
<sequence>MSTTPPAITSTATTTIVHKGAVAVLTGAASGLGLAAAKQLAREGLHIVLVDVAPLDDAVAAIKAIEGGGDVVPVTCDVSQVSQVVALREKVLDLYGEVHFLFNNAGTSKPCPAFSLTRDLADLQSSWSDVLGVNMMGIINVAQVFAPTMARQENASVIVCTGSKQGITAPPGNAGYNVSKAAVKIFTEQLAYELRNSPDCVCTAHLFIPGWVFTGMSGANDPTKTKPPGAWTPEQTVEYMFEKVLVEDDFYVICPDNETTSAVDKARIQWSLGDIIEGRPALSRWHPAYEARFDEFVTGKQGLAARSRSRGRGLDRIPDV</sequence>
<evidence type="ECO:0000313" key="6">
    <source>
        <dbReference type="EMBL" id="RSH84418.1"/>
    </source>
</evidence>
<evidence type="ECO:0000256" key="3">
    <source>
        <dbReference type="ARBA" id="ARBA00023002"/>
    </source>
</evidence>
<dbReference type="CDD" id="cd05233">
    <property type="entry name" value="SDR_c"/>
    <property type="match status" value="1"/>
</dbReference>
<evidence type="ECO:0000256" key="4">
    <source>
        <dbReference type="RuleBase" id="RU000363"/>
    </source>
</evidence>
<evidence type="ECO:0000313" key="7">
    <source>
        <dbReference type="Proteomes" id="UP000279236"/>
    </source>
</evidence>
<feature type="domain" description="Ketoreductase" evidence="5">
    <location>
        <begin position="21"/>
        <end position="234"/>
    </location>
</feature>
<dbReference type="PANTHER" id="PTHR43008">
    <property type="entry name" value="BENZIL REDUCTASE"/>
    <property type="match status" value="1"/>
</dbReference>
<dbReference type="STRING" id="105984.A0A427XZW8"/>
<comment type="similarity">
    <text evidence="1 4">Belongs to the short-chain dehydrogenases/reductases (SDR) family.</text>
</comment>
<dbReference type="InterPro" id="IPR057326">
    <property type="entry name" value="KR_dom"/>
</dbReference>
<dbReference type="EMBL" id="RSCE01000003">
    <property type="protein sequence ID" value="RSH84418.1"/>
    <property type="molecule type" value="Genomic_DNA"/>
</dbReference>
<dbReference type="InterPro" id="IPR002347">
    <property type="entry name" value="SDR_fam"/>
</dbReference>
<gene>
    <name evidence="6" type="ORF">EHS24_005938</name>
</gene>
<dbReference type="RefSeq" id="XP_028477866.1">
    <property type="nucleotide sequence ID" value="XM_028621414.1"/>
</dbReference>
<dbReference type="InterPro" id="IPR036291">
    <property type="entry name" value="NAD(P)-bd_dom_sf"/>
</dbReference>
<dbReference type="PROSITE" id="PS00061">
    <property type="entry name" value="ADH_SHORT"/>
    <property type="match status" value="1"/>
</dbReference>
<evidence type="ECO:0000259" key="5">
    <source>
        <dbReference type="SMART" id="SM00822"/>
    </source>
</evidence>